<comment type="caution">
    <text evidence="2">The sequence shown here is derived from an EMBL/GenBank/DDBJ whole genome shotgun (WGS) entry which is preliminary data.</text>
</comment>
<proteinExistence type="predicted"/>
<accession>A0A9P6JKU6</accession>
<evidence type="ECO:0000313" key="3">
    <source>
        <dbReference type="Proteomes" id="UP000749646"/>
    </source>
</evidence>
<organism evidence="2 3">
    <name type="scientific">Modicella reniformis</name>
    <dbReference type="NCBI Taxonomy" id="1440133"/>
    <lineage>
        <taxon>Eukaryota</taxon>
        <taxon>Fungi</taxon>
        <taxon>Fungi incertae sedis</taxon>
        <taxon>Mucoromycota</taxon>
        <taxon>Mortierellomycotina</taxon>
        <taxon>Mortierellomycetes</taxon>
        <taxon>Mortierellales</taxon>
        <taxon>Mortierellaceae</taxon>
        <taxon>Modicella</taxon>
    </lineage>
</organism>
<name>A0A9P6JKU6_9FUNG</name>
<evidence type="ECO:0000256" key="1">
    <source>
        <dbReference type="SAM" id="MobiDB-lite"/>
    </source>
</evidence>
<sequence length="103" mass="10991">MGQALVTNIVADLTDEGREKVLCRFKKIESILSLDKLLEFIRATPSVVKSSISDPFSWVMTKFGETPVGSLQSDNLGSTSGAGTPAPSNAANQSPVSHKKNQN</sequence>
<gene>
    <name evidence="2" type="ORF">BGZ65_006857</name>
</gene>
<reference evidence="2" key="1">
    <citation type="journal article" date="2020" name="Fungal Divers.">
        <title>Resolving the Mortierellaceae phylogeny through synthesis of multi-gene phylogenetics and phylogenomics.</title>
        <authorList>
            <person name="Vandepol N."/>
            <person name="Liber J."/>
            <person name="Desiro A."/>
            <person name="Na H."/>
            <person name="Kennedy M."/>
            <person name="Barry K."/>
            <person name="Grigoriev I.V."/>
            <person name="Miller A.N."/>
            <person name="O'Donnell K."/>
            <person name="Stajich J.E."/>
            <person name="Bonito G."/>
        </authorList>
    </citation>
    <scope>NUCLEOTIDE SEQUENCE</scope>
    <source>
        <strain evidence="2">MES-2147</strain>
    </source>
</reference>
<feature type="compositionally biased region" description="Polar residues" evidence="1">
    <location>
        <begin position="70"/>
        <end position="96"/>
    </location>
</feature>
<dbReference type="OrthoDB" id="10615340at2759"/>
<feature type="region of interest" description="Disordered" evidence="1">
    <location>
        <begin position="70"/>
        <end position="103"/>
    </location>
</feature>
<feature type="non-terminal residue" evidence="2">
    <location>
        <position position="103"/>
    </location>
</feature>
<dbReference type="Proteomes" id="UP000749646">
    <property type="component" value="Unassembled WGS sequence"/>
</dbReference>
<evidence type="ECO:0000313" key="2">
    <source>
        <dbReference type="EMBL" id="KAF9978795.1"/>
    </source>
</evidence>
<keyword evidence="3" id="KW-1185">Reference proteome</keyword>
<dbReference type="EMBL" id="JAAAHW010004101">
    <property type="protein sequence ID" value="KAF9978795.1"/>
    <property type="molecule type" value="Genomic_DNA"/>
</dbReference>
<protein>
    <submittedName>
        <fullName evidence="2">Uncharacterized protein</fullName>
    </submittedName>
</protein>
<dbReference type="AlphaFoldDB" id="A0A9P6JKU6"/>